<dbReference type="Gene3D" id="2.60.40.640">
    <property type="match status" value="2"/>
</dbReference>
<dbReference type="PANTHER" id="PTHR11188">
    <property type="entry name" value="ARRESTIN DOMAIN CONTAINING PROTEIN"/>
    <property type="match status" value="1"/>
</dbReference>
<dbReference type="InterPro" id="IPR011021">
    <property type="entry name" value="Arrestin-like_N"/>
</dbReference>
<dbReference type="Pfam" id="PF02752">
    <property type="entry name" value="Arrestin_C"/>
    <property type="match status" value="1"/>
</dbReference>
<dbReference type="InterPro" id="IPR050357">
    <property type="entry name" value="Arrestin_domain-protein"/>
</dbReference>
<keyword evidence="4" id="KW-1185">Reference proteome</keyword>
<organism evidence="3 4">
    <name type="scientific">Bursaphelenchus okinawaensis</name>
    <dbReference type="NCBI Taxonomy" id="465554"/>
    <lineage>
        <taxon>Eukaryota</taxon>
        <taxon>Metazoa</taxon>
        <taxon>Ecdysozoa</taxon>
        <taxon>Nematoda</taxon>
        <taxon>Chromadorea</taxon>
        <taxon>Rhabditida</taxon>
        <taxon>Tylenchina</taxon>
        <taxon>Tylenchomorpha</taxon>
        <taxon>Aphelenchoidea</taxon>
        <taxon>Aphelenchoididae</taxon>
        <taxon>Bursaphelenchus</taxon>
    </lineage>
</organism>
<dbReference type="InterPro" id="IPR014756">
    <property type="entry name" value="Ig_E-set"/>
</dbReference>
<dbReference type="GO" id="GO:0015031">
    <property type="term" value="P:protein transport"/>
    <property type="evidence" value="ECO:0007669"/>
    <property type="project" value="TreeGrafter"/>
</dbReference>
<evidence type="ECO:0000313" key="3">
    <source>
        <dbReference type="EMBL" id="CAD5214920.1"/>
    </source>
</evidence>
<dbReference type="OrthoDB" id="2333384at2759"/>
<dbReference type="Proteomes" id="UP000783686">
    <property type="component" value="Unassembled WGS sequence"/>
</dbReference>
<evidence type="ECO:0000259" key="2">
    <source>
        <dbReference type="SMART" id="SM01017"/>
    </source>
</evidence>
<dbReference type="AlphaFoldDB" id="A0A811KF14"/>
<comment type="caution">
    <text evidence="3">The sequence shown here is derived from an EMBL/GenBank/DDBJ whole genome shotgun (WGS) entry which is preliminary data.</text>
</comment>
<dbReference type="PANTHER" id="PTHR11188:SF176">
    <property type="entry name" value="ARRESTIN DOMAIN-CONTAINING PROTEIN 1"/>
    <property type="match status" value="1"/>
</dbReference>
<dbReference type="GO" id="GO:0005737">
    <property type="term" value="C:cytoplasm"/>
    <property type="evidence" value="ECO:0007669"/>
    <property type="project" value="TreeGrafter"/>
</dbReference>
<evidence type="ECO:0000256" key="1">
    <source>
        <dbReference type="ARBA" id="ARBA00005298"/>
    </source>
</evidence>
<dbReference type="Proteomes" id="UP000614601">
    <property type="component" value="Unassembled WGS sequence"/>
</dbReference>
<dbReference type="SMART" id="SM01017">
    <property type="entry name" value="Arrestin_C"/>
    <property type="match status" value="1"/>
</dbReference>
<dbReference type="Pfam" id="PF00339">
    <property type="entry name" value="Arrestin_N"/>
    <property type="match status" value="1"/>
</dbReference>
<name>A0A811KF14_9BILA</name>
<gene>
    <name evidence="3" type="ORF">BOKJ2_LOCUS5834</name>
</gene>
<protein>
    <recommendedName>
        <fullName evidence="2">Arrestin C-terminal-like domain-containing protein</fullName>
    </recommendedName>
</protein>
<evidence type="ECO:0000313" key="4">
    <source>
        <dbReference type="Proteomes" id="UP000614601"/>
    </source>
</evidence>
<accession>A0A811KF14</accession>
<dbReference type="EMBL" id="CAJFDH010000003">
    <property type="protein sequence ID" value="CAD5214920.1"/>
    <property type="molecule type" value="Genomic_DNA"/>
</dbReference>
<feature type="domain" description="Arrestin C-terminal-like" evidence="2">
    <location>
        <begin position="163"/>
        <end position="299"/>
    </location>
</feature>
<sequence length="367" mass="42548">MELRIILNQETKGIVFSGQQLTGVVEVECPRDTLLQKVVIELLGKQRTQLHKISKSNRRLTLEEESELVNDVQCLWMGHTFSQGRTIIPFKFTVPHYLPPSFEGEYGFTRYLLQLKVVRPQPFVDQFVVRPLSITSMYDLKSLPYTSYRTQRTINQKIDHLLNKGRLKVMIKLRKSGFVCGEKIEIYADIDNSSPLTVLGIKTTLRQHVSHFYYDEYDDYNRRRMSESTQDVIVCDQHYLVEKDSESIYRGKSSQIPPVAPSHRSKLIYVDYDIKFEIYLENNVSATAFIPIIIGNLPCHRSIDSPTVAFHRIDRLTPPDPSTPTSLLNENVIHLEQKAGKRSNIKDALYNIKRQFLSPLTLYYDNM</sequence>
<reference evidence="3" key="1">
    <citation type="submission" date="2020-09" db="EMBL/GenBank/DDBJ databases">
        <authorList>
            <person name="Kikuchi T."/>
        </authorList>
    </citation>
    <scope>NUCLEOTIDE SEQUENCE</scope>
    <source>
        <strain evidence="3">SH1</strain>
    </source>
</reference>
<dbReference type="EMBL" id="CAJFCW020000003">
    <property type="protein sequence ID" value="CAG9103403.1"/>
    <property type="molecule type" value="Genomic_DNA"/>
</dbReference>
<comment type="similarity">
    <text evidence="1">Belongs to the arrestin family.</text>
</comment>
<proteinExistence type="inferred from homology"/>
<dbReference type="SUPFAM" id="SSF81296">
    <property type="entry name" value="E set domains"/>
    <property type="match status" value="2"/>
</dbReference>
<dbReference type="InterPro" id="IPR014752">
    <property type="entry name" value="Arrestin-like_C"/>
</dbReference>
<dbReference type="InterPro" id="IPR011022">
    <property type="entry name" value="Arrestin_C-like"/>
</dbReference>